<organism evidence="2 3">
    <name type="scientific">Murinocardiopsis flavida</name>
    <dbReference type="NCBI Taxonomy" id="645275"/>
    <lineage>
        <taxon>Bacteria</taxon>
        <taxon>Bacillati</taxon>
        <taxon>Actinomycetota</taxon>
        <taxon>Actinomycetes</taxon>
        <taxon>Streptosporangiales</taxon>
        <taxon>Nocardiopsidaceae</taxon>
        <taxon>Murinocardiopsis</taxon>
    </lineage>
</organism>
<dbReference type="AlphaFoldDB" id="A0A2P8CF00"/>
<evidence type="ECO:0000313" key="2">
    <source>
        <dbReference type="EMBL" id="PSK83567.1"/>
    </source>
</evidence>
<proteinExistence type="predicted"/>
<keyword evidence="1" id="KW-0812">Transmembrane</keyword>
<keyword evidence="1" id="KW-1133">Transmembrane helix</keyword>
<keyword evidence="3" id="KW-1185">Reference proteome</keyword>
<feature type="transmembrane region" description="Helical" evidence="1">
    <location>
        <begin position="70"/>
        <end position="91"/>
    </location>
</feature>
<dbReference type="EMBL" id="PYGA01000040">
    <property type="protein sequence ID" value="PSK83567.1"/>
    <property type="molecule type" value="Genomic_DNA"/>
</dbReference>
<evidence type="ECO:0000313" key="3">
    <source>
        <dbReference type="Proteomes" id="UP000240542"/>
    </source>
</evidence>
<gene>
    <name evidence="2" type="ORF">CLV63_14019</name>
</gene>
<reference evidence="2 3" key="1">
    <citation type="submission" date="2018-03" db="EMBL/GenBank/DDBJ databases">
        <title>Genomic Encyclopedia of Archaeal and Bacterial Type Strains, Phase II (KMG-II): from individual species to whole genera.</title>
        <authorList>
            <person name="Goeker M."/>
        </authorList>
    </citation>
    <scope>NUCLEOTIDE SEQUENCE [LARGE SCALE GENOMIC DNA]</scope>
    <source>
        <strain evidence="2 3">DSM 45312</strain>
    </source>
</reference>
<accession>A0A2P8CF00</accession>
<comment type="caution">
    <text evidence="2">The sequence shown here is derived from an EMBL/GenBank/DDBJ whole genome shotgun (WGS) entry which is preliminary data.</text>
</comment>
<dbReference type="RefSeq" id="WP_106586964.1">
    <property type="nucleotide sequence ID" value="NZ_PYGA01000040.1"/>
</dbReference>
<feature type="transmembrane region" description="Helical" evidence="1">
    <location>
        <begin position="103"/>
        <end position="128"/>
    </location>
</feature>
<sequence>MTRTVNVTLEHTVSTEAVSAREFRRTYLTSSTTVTRPAEATETVALGCEHCHEQVYAKVDSPARLAKRRWTSAAAGAGMLLLALASAGYFLTTVADTSVSVSVPLLIVSLVATTFLLPWSIVVLYGALRESGVSMDIAKTRDAWERATGEVTVPAFRHRVGVQRT</sequence>
<dbReference type="Proteomes" id="UP000240542">
    <property type="component" value="Unassembled WGS sequence"/>
</dbReference>
<name>A0A2P8CF00_9ACTN</name>
<protein>
    <submittedName>
        <fullName evidence="2">Uncharacterized protein</fullName>
    </submittedName>
</protein>
<evidence type="ECO:0000256" key="1">
    <source>
        <dbReference type="SAM" id="Phobius"/>
    </source>
</evidence>
<keyword evidence="1" id="KW-0472">Membrane</keyword>